<evidence type="ECO:0000313" key="2">
    <source>
        <dbReference type="EMBL" id="OQO14132.1"/>
    </source>
</evidence>
<dbReference type="Proteomes" id="UP000192596">
    <property type="component" value="Unassembled WGS sequence"/>
</dbReference>
<gene>
    <name evidence="2" type="ORF">B0A48_01008</name>
</gene>
<dbReference type="InParanoid" id="A0A1V8TSG0"/>
<keyword evidence="3" id="KW-1185">Reference proteome</keyword>
<evidence type="ECO:0000256" key="1">
    <source>
        <dbReference type="SAM" id="MobiDB-lite"/>
    </source>
</evidence>
<feature type="region of interest" description="Disordered" evidence="1">
    <location>
        <begin position="211"/>
        <end position="238"/>
    </location>
</feature>
<sequence>MIIRQCLRAFQQNPLRPLRSPVSRRLASTSTPPLTIRLSRLESRLPRFLRHITTPLRTAPLSHITAFLLLHELTAILPLLALATAFHQYDYLPPYISEGKWVKEGTVKFGGYMKRKGWIGEEGSWWGTGEGAVRVVVEIATAWAVVKLLLPVRLVVNSADFQEAIDGIAEICAKNRMSLAEEHTSHMPPVGEITGAANTVVVKRTPHAGRPNAKRALTIVPEGSSSGSERSKKGSSMRIFDFSARKETTTRPRAVIRIGSMGRSVPVASTTSTSVITSESVQVKQARQGKTVISTTNLAATNLAVFSLQCHLRPRSSGMEKYRHHLRLDRASTPSAIFRVKRTLKQVDWAVAVQDDVAKLKTSIAPQLAALGLLFQQVSLDSLASQGAGINEILTIARETLHQMSSMQPCMQRSEATYQNTNDLLHDLAALRIQTSATATQGQMSDLTSTLHDVARQCDVSTVAQHLATIETQITAMSVSQDESVLATRNLAVSLDSRFDSIDATIQGVSLSDWDGSAASDTRIQSPTIALPSDDVIRPDETHPEDLSDGMSEEEVDATLNARVNDTHIIDAIRGEAAREFHQLDLTGQGSDGAPQGNPLYLVLRQAAANASPSERFAAWAAEDDPLPLHCKLAMKSAAVDYASLESIGDRQRLARLDMQSKPVRRRRSRLP</sequence>
<dbReference type="InterPro" id="IPR018811">
    <property type="entry name" value="MRX11"/>
</dbReference>
<protein>
    <submittedName>
        <fullName evidence="2">Uncharacterized protein</fullName>
    </submittedName>
</protein>
<dbReference type="AlphaFoldDB" id="A0A1V8TSG0"/>
<dbReference type="Pfam" id="PF10306">
    <property type="entry name" value="FLILHELTA"/>
    <property type="match status" value="1"/>
</dbReference>
<feature type="region of interest" description="Disordered" evidence="1">
    <location>
        <begin position="533"/>
        <end position="552"/>
    </location>
</feature>
<dbReference type="PANTHER" id="PTHR28002">
    <property type="entry name" value="MIOREX COMPLEX COMPONENT 11"/>
    <property type="match status" value="1"/>
</dbReference>
<dbReference type="EMBL" id="NAJO01000002">
    <property type="protein sequence ID" value="OQO14132.1"/>
    <property type="molecule type" value="Genomic_DNA"/>
</dbReference>
<reference evidence="3" key="1">
    <citation type="submission" date="2017-03" db="EMBL/GenBank/DDBJ databases">
        <title>Genomes of endolithic fungi from Antarctica.</title>
        <authorList>
            <person name="Coleine C."/>
            <person name="Masonjones S."/>
            <person name="Stajich J.E."/>
        </authorList>
    </citation>
    <scope>NUCLEOTIDE SEQUENCE [LARGE SCALE GENOMIC DNA]</scope>
    <source>
        <strain evidence="3">CCFEE 5527</strain>
    </source>
</reference>
<name>A0A1V8TSG0_9PEZI</name>
<dbReference type="STRING" id="1507870.A0A1V8TSG0"/>
<dbReference type="GO" id="GO:0005739">
    <property type="term" value="C:mitochondrion"/>
    <property type="evidence" value="ECO:0007669"/>
    <property type="project" value="TreeGrafter"/>
</dbReference>
<comment type="caution">
    <text evidence="2">The sequence shown here is derived from an EMBL/GenBank/DDBJ whole genome shotgun (WGS) entry which is preliminary data.</text>
</comment>
<proteinExistence type="predicted"/>
<accession>A0A1V8TSG0</accession>
<dbReference type="PANTHER" id="PTHR28002:SF1">
    <property type="entry name" value="MIOREX COMPLEX COMPONENT 11"/>
    <property type="match status" value="1"/>
</dbReference>
<evidence type="ECO:0000313" key="3">
    <source>
        <dbReference type="Proteomes" id="UP000192596"/>
    </source>
</evidence>
<feature type="compositionally biased region" description="Basic and acidic residues" evidence="1">
    <location>
        <begin position="535"/>
        <end position="546"/>
    </location>
</feature>
<organism evidence="2 3">
    <name type="scientific">Cryoendolithus antarcticus</name>
    <dbReference type="NCBI Taxonomy" id="1507870"/>
    <lineage>
        <taxon>Eukaryota</taxon>
        <taxon>Fungi</taxon>
        <taxon>Dikarya</taxon>
        <taxon>Ascomycota</taxon>
        <taxon>Pezizomycotina</taxon>
        <taxon>Dothideomycetes</taxon>
        <taxon>Dothideomycetidae</taxon>
        <taxon>Cladosporiales</taxon>
        <taxon>Cladosporiaceae</taxon>
        <taxon>Cryoendolithus</taxon>
    </lineage>
</organism>